<comment type="caution">
    <text evidence="2">The sequence shown here is derived from an EMBL/GenBank/DDBJ whole genome shotgun (WGS) entry which is preliminary data.</text>
</comment>
<gene>
    <name evidence="2" type="ORF">EFB14_31880</name>
</gene>
<dbReference type="RefSeq" id="WP_126830735.1">
    <property type="nucleotide sequence ID" value="NZ_JACIDG010000030.1"/>
</dbReference>
<feature type="domain" description="HTH hxlR-type" evidence="1">
    <location>
        <begin position="6"/>
        <end position="38"/>
    </location>
</feature>
<keyword evidence="3" id="KW-1185">Reference proteome</keyword>
<protein>
    <recommendedName>
        <fullName evidence="1">HTH hxlR-type domain-containing protein</fullName>
    </recommendedName>
</protein>
<dbReference type="Pfam" id="PF01638">
    <property type="entry name" value="HxlR"/>
    <property type="match status" value="1"/>
</dbReference>
<reference evidence="2 3" key="1">
    <citation type="submission" date="2018-11" db="EMBL/GenBank/DDBJ databases">
        <authorList>
            <person name="Huo Y."/>
        </authorList>
    </citation>
    <scope>NUCLEOTIDE SEQUENCE [LARGE SCALE GENOMIC DNA]</scope>
    <source>
        <strain evidence="2 3">CCBAU 33202</strain>
    </source>
</reference>
<evidence type="ECO:0000313" key="2">
    <source>
        <dbReference type="EMBL" id="RUM06227.1"/>
    </source>
</evidence>
<dbReference type="EMBL" id="RJJU01000027">
    <property type="protein sequence ID" value="RUM06227.1"/>
    <property type="molecule type" value="Genomic_DNA"/>
</dbReference>
<evidence type="ECO:0000259" key="1">
    <source>
        <dbReference type="Pfam" id="PF01638"/>
    </source>
</evidence>
<name>A0ABY0AZT2_9HYPH</name>
<sequence>MCVGSIISRGLGGREKRFSEIKRSVPGISQWMLTFMVRD</sequence>
<evidence type="ECO:0000313" key="3">
    <source>
        <dbReference type="Proteomes" id="UP000272004"/>
    </source>
</evidence>
<dbReference type="InterPro" id="IPR002577">
    <property type="entry name" value="HTH_HxlR"/>
</dbReference>
<dbReference type="Proteomes" id="UP000272004">
    <property type="component" value="Unassembled WGS sequence"/>
</dbReference>
<proteinExistence type="predicted"/>
<accession>A0ABY0AZT2</accession>
<organism evidence="2 3">
    <name type="scientific">Rhizobium fabae</name>
    <dbReference type="NCBI Taxonomy" id="573179"/>
    <lineage>
        <taxon>Bacteria</taxon>
        <taxon>Pseudomonadati</taxon>
        <taxon>Pseudomonadota</taxon>
        <taxon>Alphaproteobacteria</taxon>
        <taxon>Hyphomicrobiales</taxon>
        <taxon>Rhizobiaceae</taxon>
        <taxon>Rhizobium/Agrobacterium group</taxon>
        <taxon>Rhizobium</taxon>
    </lineage>
</organism>